<comment type="caution">
    <text evidence="4">The sequence shown here is derived from an EMBL/GenBank/DDBJ whole genome shotgun (WGS) entry which is preliminary data.</text>
</comment>
<sequence>MHVENKVVIITGGASGIGKALVERLVKHGAKVVIADMNAQAGEELTMELNEGKEHKVAHFVQCDVTKSLQLVSLFTAAEEHFGGLDILVNNAGLWEVSGPFFGIPGSVVDADTIAAAHEENTLRRVFPWKRLIEVDLVAVLEGTRIALDVFRKQGRGGLIINTASLQGVNADPMVMTPAYVAAKFGVVGFTRNFKGLEQGLLYEGKYKGVRVNAIAPGTTDTAMLNPVRQIIKDTRLQMQTAEPVVDAFMMIIEDDSISGEIFKVTPEEGCVLVPAVDGAGLTGDARKAQGLSRED</sequence>
<dbReference type="OrthoDB" id="5840532at2759"/>
<evidence type="ECO:0000313" key="5">
    <source>
        <dbReference type="Proteomes" id="UP000827284"/>
    </source>
</evidence>
<dbReference type="GO" id="GO:0005737">
    <property type="term" value="C:cytoplasm"/>
    <property type="evidence" value="ECO:0007669"/>
    <property type="project" value="TreeGrafter"/>
</dbReference>
<organism evidence="4 5">
    <name type="scientific">Entomortierella parvispora</name>
    <dbReference type="NCBI Taxonomy" id="205924"/>
    <lineage>
        <taxon>Eukaryota</taxon>
        <taxon>Fungi</taxon>
        <taxon>Fungi incertae sedis</taxon>
        <taxon>Mucoromycota</taxon>
        <taxon>Mortierellomycotina</taxon>
        <taxon>Mortierellomycetes</taxon>
        <taxon>Mortierellales</taxon>
        <taxon>Mortierellaceae</taxon>
        <taxon>Entomortierella</taxon>
    </lineage>
</organism>
<dbReference type="GO" id="GO:0016616">
    <property type="term" value="F:oxidoreductase activity, acting on the CH-OH group of donors, NAD or NADP as acceptor"/>
    <property type="evidence" value="ECO:0007669"/>
    <property type="project" value="TreeGrafter"/>
</dbReference>
<name>A0A9P3LU60_9FUNG</name>
<dbReference type="Gene3D" id="3.40.50.720">
    <property type="entry name" value="NAD(P)-binding Rossmann-like Domain"/>
    <property type="match status" value="1"/>
</dbReference>
<comment type="similarity">
    <text evidence="1 3">Belongs to the short-chain dehydrogenases/reductases (SDR) family.</text>
</comment>
<dbReference type="PRINTS" id="PR00081">
    <property type="entry name" value="GDHRDH"/>
</dbReference>
<proteinExistence type="inferred from homology"/>
<keyword evidence="2" id="KW-0560">Oxidoreductase</keyword>
<protein>
    <submittedName>
        <fullName evidence="4">15-hydroxyprostaglandin dehydrogenase (NAD)</fullName>
    </submittedName>
</protein>
<dbReference type="Proteomes" id="UP000827284">
    <property type="component" value="Unassembled WGS sequence"/>
</dbReference>
<dbReference type="PANTHER" id="PTHR44229">
    <property type="entry name" value="15-HYDROXYPROSTAGLANDIN DEHYDROGENASE [NAD(+)]"/>
    <property type="match status" value="1"/>
</dbReference>
<dbReference type="InterPro" id="IPR002347">
    <property type="entry name" value="SDR_fam"/>
</dbReference>
<evidence type="ECO:0000256" key="1">
    <source>
        <dbReference type="ARBA" id="ARBA00006484"/>
    </source>
</evidence>
<dbReference type="InterPro" id="IPR036291">
    <property type="entry name" value="NAD(P)-bd_dom_sf"/>
</dbReference>
<evidence type="ECO:0000256" key="2">
    <source>
        <dbReference type="ARBA" id="ARBA00023002"/>
    </source>
</evidence>
<dbReference type="AlphaFoldDB" id="A0A9P3LU60"/>
<dbReference type="SUPFAM" id="SSF51735">
    <property type="entry name" value="NAD(P)-binding Rossmann-fold domains"/>
    <property type="match status" value="1"/>
</dbReference>
<dbReference type="PRINTS" id="PR00080">
    <property type="entry name" value="SDRFAMILY"/>
</dbReference>
<dbReference type="Pfam" id="PF00106">
    <property type="entry name" value="adh_short"/>
    <property type="match status" value="1"/>
</dbReference>
<dbReference type="PANTHER" id="PTHR44229:SF4">
    <property type="entry name" value="15-HYDROXYPROSTAGLANDIN DEHYDROGENASE [NAD(+)]"/>
    <property type="match status" value="1"/>
</dbReference>
<reference evidence="4" key="1">
    <citation type="submission" date="2021-11" db="EMBL/GenBank/DDBJ databases">
        <authorList>
            <person name="Herlambang A."/>
            <person name="Guo Y."/>
            <person name="Takashima Y."/>
            <person name="Nishizawa T."/>
        </authorList>
    </citation>
    <scope>NUCLEOTIDE SEQUENCE</scope>
    <source>
        <strain evidence="4">E1425</strain>
    </source>
</reference>
<dbReference type="EMBL" id="BQFW01000004">
    <property type="protein sequence ID" value="GJJ70703.1"/>
    <property type="molecule type" value="Genomic_DNA"/>
</dbReference>
<gene>
    <name evidence="4" type="ORF">EMPS_03053</name>
</gene>
<reference evidence="4" key="2">
    <citation type="journal article" date="2022" name="Microbiol. Resour. Announc.">
        <title>Whole-Genome Sequence of Entomortierella parvispora E1425, a Mucoromycotan Fungus Associated with Burkholderiaceae-Related Endosymbiotic Bacteria.</title>
        <authorList>
            <person name="Herlambang A."/>
            <person name="Guo Y."/>
            <person name="Takashima Y."/>
            <person name="Narisawa K."/>
            <person name="Ohta H."/>
            <person name="Nishizawa T."/>
        </authorList>
    </citation>
    <scope>NUCLEOTIDE SEQUENCE</scope>
    <source>
        <strain evidence="4">E1425</strain>
    </source>
</reference>
<accession>A0A9P3LU60</accession>
<evidence type="ECO:0000256" key="3">
    <source>
        <dbReference type="RuleBase" id="RU000363"/>
    </source>
</evidence>
<evidence type="ECO:0000313" key="4">
    <source>
        <dbReference type="EMBL" id="GJJ70703.1"/>
    </source>
</evidence>
<keyword evidence="5" id="KW-1185">Reference proteome</keyword>